<evidence type="ECO:0000259" key="1">
    <source>
        <dbReference type="Pfam" id="PF01826"/>
    </source>
</evidence>
<feature type="domain" description="TIL" evidence="1">
    <location>
        <begin position="28"/>
        <end position="80"/>
    </location>
</feature>
<dbReference type="InterPro" id="IPR002919">
    <property type="entry name" value="TIL_dom"/>
</dbReference>
<dbReference type="Proteomes" id="UP000075840">
    <property type="component" value="Unassembled WGS sequence"/>
</dbReference>
<protein>
    <recommendedName>
        <fullName evidence="1">TIL domain-containing protein</fullName>
    </recommendedName>
</protein>
<dbReference type="InterPro" id="IPR036084">
    <property type="entry name" value="Ser_inhib-like_sf"/>
</dbReference>
<organism evidence="2 3">
    <name type="scientific">Anopheles arabiensis</name>
    <name type="common">Mosquito</name>
    <dbReference type="NCBI Taxonomy" id="7173"/>
    <lineage>
        <taxon>Eukaryota</taxon>
        <taxon>Metazoa</taxon>
        <taxon>Ecdysozoa</taxon>
        <taxon>Arthropoda</taxon>
        <taxon>Hexapoda</taxon>
        <taxon>Insecta</taxon>
        <taxon>Pterygota</taxon>
        <taxon>Neoptera</taxon>
        <taxon>Endopterygota</taxon>
        <taxon>Diptera</taxon>
        <taxon>Nematocera</taxon>
        <taxon>Culicoidea</taxon>
        <taxon>Culicidae</taxon>
        <taxon>Anophelinae</taxon>
        <taxon>Anopheles</taxon>
    </lineage>
</organism>
<dbReference type="EMBL" id="APCN01002309">
    <property type="status" value="NOT_ANNOTATED_CDS"/>
    <property type="molecule type" value="Genomic_DNA"/>
</dbReference>
<dbReference type="VEuPathDB" id="VectorBase:AARA016188"/>
<dbReference type="GeneID" id="120908866"/>
<sequence>MKSTTILLAFALLILGVATVNAIDTCNDANEHFLECGPVYQLACDSRYERDTYNCTQGCFCKPSYIRSSDGGPCIPTNNCPQ</sequence>
<proteinExistence type="predicted"/>
<evidence type="ECO:0000313" key="3">
    <source>
        <dbReference type="Proteomes" id="UP000075840"/>
    </source>
</evidence>
<reference evidence="2" key="1">
    <citation type="submission" date="2022-08" db="UniProtKB">
        <authorList>
            <consortium name="EnsemblMetazoa"/>
        </authorList>
    </citation>
    <scope>IDENTIFICATION</scope>
    <source>
        <strain evidence="2">Dongola</strain>
    </source>
</reference>
<dbReference type="SUPFAM" id="SSF57567">
    <property type="entry name" value="Serine protease inhibitors"/>
    <property type="match status" value="1"/>
</dbReference>
<name>A0A1I8JTV8_ANOAR</name>
<dbReference type="RefSeq" id="XP_040176250.1">
    <property type="nucleotide sequence ID" value="XM_040320316.1"/>
</dbReference>
<dbReference type="EnsemblMetazoa" id="AARA016188-RA">
    <property type="protein sequence ID" value="AARA016188-PA"/>
    <property type="gene ID" value="AARA016188"/>
</dbReference>
<dbReference type="CDD" id="cd19941">
    <property type="entry name" value="TIL"/>
    <property type="match status" value="1"/>
</dbReference>
<evidence type="ECO:0000313" key="2">
    <source>
        <dbReference type="EnsemblMetazoa" id="AARA016188-PA"/>
    </source>
</evidence>
<dbReference type="Gene3D" id="2.10.25.10">
    <property type="entry name" value="Laminin"/>
    <property type="match status" value="1"/>
</dbReference>
<accession>A0A1I8JTV8</accession>
<dbReference type="Pfam" id="PF01826">
    <property type="entry name" value="TIL"/>
    <property type="match status" value="1"/>
</dbReference>
<dbReference type="KEGG" id="aara:120908866"/>
<keyword evidence="3" id="KW-1185">Reference proteome</keyword>
<dbReference type="VEuPathDB" id="VectorBase:AARA21_011857"/>
<dbReference type="AlphaFoldDB" id="A0A1I8JTV8"/>